<evidence type="ECO:0000256" key="7">
    <source>
        <dbReference type="ARBA" id="ARBA00023136"/>
    </source>
</evidence>
<dbReference type="PANTHER" id="PTHR34979">
    <property type="entry name" value="INNER MEMBRANE PROTEIN YGAZ"/>
    <property type="match status" value="1"/>
</dbReference>
<dbReference type="OrthoDB" id="9803444at2"/>
<protein>
    <submittedName>
        <fullName evidence="9">Putative branched-chain amino acid permease (Azaleucine resistance)</fullName>
    </submittedName>
</protein>
<evidence type="ECO:0000256" key="8">
    <source>
        <dbReference type="SAM" id="Phobius"/>
    </source>
</evidence>
<dbReference type="eggNOG" id="COG1296">
    <property type="taxonomic scope" value="Bacteria"/>
</dbReference>
<name>H2J764_MARPK</name>
<dbReference type="InterPro" id="IPR011606">
    <property type="entry name" value="Brnchd-chn_aa_trnsp_permease"/>
</dbReference>
<dbReference type="AlphaFoldDB" id="H2J764"/>
<dbReference type="STRING" id="443254.Marpi_2059"/>
<feature type="transmembrane region" description="Helical" evidence="8">
    <location>
        <begin position="175"/>
        <end position="192"/>
    </location>
</feature>
<keyword evidence="5 8" id="KW-0812">Transmembrane</keyword>
<feature type="transmembrane region" description="Helical" evidence="8">
    <location>
        <begin position="37"/>
        <end position="56"/>
    </location>
</feature>
<comment type="similarity">
    <text evidence="2">Belongs to the AzlC family.</text>
</comment>
<dbReference type="Proteomes" id="UP000007161">
    <property type="component" value="Chromosome"/>
</dbReference>
<dbReference type="KEGG" id="mpz:Marpi_2059"/>
<organism evidence="9 10">
    <name type="scientific">Marinitoga piezophila (strain DSM 14283 / JCM 11233 / KA3)</name>
    <dbReference type="NCBI Taxonomy" id="443254"/>
    <lineage>
        <taxon>Bacteria</taxon>
        <taxon>Thermotogati</taxon>
        <taxon>Thermotogota</taxon>
        <taxon>Thermotogae</taxon>
        <taxon>Petrotogales</taxon>
        <taxon>Petrotogaceae</taxon>
        <taxon>Marinitoga</taxon>
    </lineage>
</organism>
<evidence type="ECO:0000256" key="3">
    <source>
        <dbReference type="ARBA" id="ARBA00022448"/>
    </source>
</evidence>
<gene>
    <name evidence="9" type="ordered locus">Marpi_2059</name>
</gene>
<reference evidence="9 10" key="1">
    <citation type="journal article" date="2012" name="J. Bacteriol.">
        <title>Complete Genome Sequence of the Thermophilic, Piezophilic, Heterotrophic Bacterium Marinitoga piezophila KA3.</title>
        <authorList>
            <person name="Lucas S."/>
            <person name="Han J."/>
            <person name="Lapidus A."/>
            <person name="Cheng J.F."/>
            <person name="Goodwin L.A."/>
            <person name="Pitluck S."/>
            <person name="Peters L."/>
            <person name="Mikhailova N."/>
            <person name="Teshima H."/>
            <person name="Detter J.C."/>
            <person name="Han C."/>
            <person name="Tapia R."/>
            <person name="Land M."/>
            <person name="Hauser L."/>
            <person name="Kyrpides N.C."/>
            <person name="Ivanova N."/>
            <person name="Pagani I."/>
            <person name="Vannier P."/>
            <person name="Oger P."/>
            <person name="Bartlett D.H."/>
            <person name="Noll K.M."/>
            <person name="Woyke T."/>
            <person name="Jebbar M."/>
        </authorList>
    </citation>
    <scope>NUCLEOTIDE SEQUENCE [LARGE SCALE GENOMIC DNA]</scope>
    <source>
        <strain evidence="10">DSM 14283 / JCM 11233 / KA3</strain>
    </source>
</reference>
<sequence length="222" mass="24885">MKEFYRGIKDGIPICLGYFTIAVTFGLLVKSNEIPSYVGWLMSIFVFAGASQFVAIDMIKNASILEIGLTTFFLNLRHILMSSTIATKMPKDKKNILLSLGITDETFSVSYFNNPKRISFEYLSGVILISYFGWIIGTIIGTEFYSLFSTDLQNSLGIALYAMFVSILIPNLKKSLLPSLSVLSSIIIYIFLKSFIPKYYSIIITSILVSFVFSILEGDEDE</sequence>
<keyword evidence="3" id="KW-0813">Transport</keyword>
<evidence type="ECO:0000313" key="9">
    <source>
        <dbReference type="EMBL" id="AEX86434.1"/>
    </source>
</evidence>
<feature type="transmembrane region" description="Helical" evidence="8">
    <location>
        <begin position="199"/>
        <end position="216"/>
    </location>
</feature>
<keyword evidence="4" id="KW-1003">Cell membrane</keyword>
<keyword evidence="6 8" id="KW-1133">Transmembrane helix</keyword>
<dbReference type="GO" id="GO:0005886">
    <property type="term" value="C:plasma membrane"/>
    <property type="evidence" value="ECO:0007669"/>
    <property type="project" value="UniProtKB-SubCell"/>
</dbReference>
<evidence type="ECO:0000256" key="2">
    <source>
        <dbReference type="ARBA" id="ARBA00010735"/>
    </source>
</evidence>
<evidence type="ECO:0000313" key="10">
    <source>
        <dbReference type="Proteomes" id="UP000007161"/>
    </source>
</evidence>
<dbReference type="RefSeq" id="WP_014297504.1">
    <property type="nucleotide sequence ID" value="NC_016751.1"/>
</dbReference>
<keyword evidence="7 8" id="KW-0472">Membrane</keyword>
<dbReference type="HOGENOM" id="CLU_065777_3_2_0"/>
<dbReference type="Pfam" id="PF03591">
    <property type="entry name" value="AzlC"/>
    <property type="match status" value="1"/>
</dbReference>
<feature type="transmembrane region" description="Helical" evidence="8">
    <location>
        <begin position="122"/>
        <end position="140"/>
    </location>
</feature>
<evidence type="ECO:0000256" key="4">
    <source>
        <dbReference type="ARBA" id="ARBA00022475"/>
    </source>
</evidence>
<proteinExistence type="inferred from homology"/>
<evidence type="ECO:0000256" key="5">
    <source>
        <dbReference type="ARBA" id="ARBA00022692"/>
    </source>
</evidence>
<reference evidence="10" key="2">
    <citation type="submission" date="2012-01" db="EMBL/GenBank/DDBJ databases">
        <title>Complete sequence of chromosome of Marinitoga piezophila KA3.</title>
        <authorList>
            <person name="Lucas S."/>
            <person name="Han J."/>
            <person name="Lapidus A."/>
            <person name="Cheng J.-F."/>
            <person name="Goodwin L."/>
            <person name="Pitluck S."/>
            <person name="Peters L."/>
            <person name="Mikhailova N."/>
            <person name="Teshima H."/>
            <person name="Detter J.C."/>
            <person name="Han C."/>
            <person name="Tapia R."/>
            <person name="Land M."/>
            <person name="Hauser L."/>
            <person name="Kyrpides N."/>
            <person name="Ivanova N."/>
            <person name="Pagani I."/>
            <person name="Jebbar M."/>
            <person name="Vannier P."/>
            <person name="Oger P."/>
            <person name="Cario A."/>
            <person name="Bartlett D."/>
            <person name="Noll K.M."/>
            <person name="Woyke T."/>
        </authorList>
    </citation>
    <scope>NUCLEOTIDE SEQUENCE [LARGE SCALE GENOMIC DNA]</scope>
    <source>
        <strain evidence="10">DSM 14283 / JCM 11233 / KA3</strain>
    </source>
</reference>
<feature type="transmembrane region" description="Helical" evidence="8">
    <location>
        <begin position="12"/>
        <end position="31"/>
    </location>
</feature>
<evidence type="ECO:0000256" key="6">
    <source>
        <dbReference type="ARBA" id="ARBA00022989"/>
    </source>
</evidence>
<comment type="subcellular location">
    <subcellularLocation>
        <location evidence="1">Cell membrane</location>
        <topology evidence="1">Multi-pass membrane protein</topology>
    </subcellularLocation>
</comment>
<accession>H2J764</accession>
<dbReference type="EMBL" id="CP003257">
    <property type="protein sequence ID" value="AEX86434.1"/>
    <property type="molecule type" value="Genomic_DNA"/>
</dbReference>
<evidence type="ECO:0000256" key="1">
    <source>
        <dbReference type="ARBA" id="ARBA00004651"/>
    </source>
</evidence>
<keyword evidence="10" id="KW-1185">Reference proteome</keyword>
<dbReference type="PANTHER" id="PTHR34979:SF1">
    <property type="entry name" value="INNER MEMBRANE PROTEIN YGAZ"/>
    <property type="match status" value="1"/>
</dbReference>
<dbReference type="GO" id="GO:1903785">
    <property type="term" value="P:L-valine transmembrane transport"/>
    <property type="evidence" value="ECO:0007669"/>
    <property type="project" value="TreeGrafter"/>
</dbReference>